<evidence type="ECO:0000313" key="5">
    <source>
        <dbReference type="Proteomes" id="UP001589828"/>
    </source>
</evidence>
<dbReference type="Pfam" id="PF00072">
    <property type="entry name" value="Response_reg"/>
    <property type="match status" value="1"/>
</dbReference>
<evidence type="ECO:0000259" key="2">
    <source>
        <dbReference type="PROSITE" id="PS50110"/>
    </source>
</evidence>
<dbReference type="RefSeq" id="WP_377022628.1">
    <property type="nucleotide sequence ID" value="NZ_JBHLTS010000021.1"/>
</dbReference>
<reference evidence="4 5" key="1">
    <citation type="submission" date="2024-09" db="EMBL/GenBank/DDBJ databases">
        <authorList>
            <person name="Sun Q."/>
            <person name="Mori K."/>
        </authorList>
    </citation>
    <scope>NUCLEOTIDE SEQUENCE [LARGE SCALE GENOMIC DNA]</scope>
    <source>
        <strain evidence="4 5">NCAIM B.02415</strain>
    </source>
</reference>
<accession>A0ABV6L5Q6</accession>
<name>A0ABV6L5Q6_9SPHI</name>
<dbReference type="PANTHER" id="PTHR37299:SF1">
    <property type="entry name" value="STAGE 0 SPORULATION PROTEIN A HOMOLOG"/>
    <property type="match status" value="1"/>
</dbReference>
<keyword evidence="5" id="KW-1185">Reference proteome</keyword>
<evidence type="ECO:0000259" key="3">
    <source>
        <dbReference type="PROSITE" id="PS50930"/>
    </source>
</evidence>
<evidence type="ECO:0000313" key="4">
    <source>
        <dbReference type="EMBL" id="MFC0514785.1"/>
    </source>
</evidence>
<organism evidence="4 5">
    <name type="scientific">Mucilaginibacter angelicae</name>
    <dbReference type="NCBI Taxonomy" id="869718"/>
    <lineage>
        <taxon>Bacteria</taxon>
        <taxon>Pseudomonadati</taxon>
        <taxon>Bacteroidota</taxon>
        <taxon>Sphingobacteriia</taxon>
        <taxon>Sphingobacteriales</taxon>
        <taxon>Sphingobacteriaceae</taxon>
        <taxon>Mucilaginibacter</taxon>
    </lineage>
</organism>
<dbReference type="InterPro" id="IPR011006">
    <property type="entry name" value="CheY-like_superfamily"/>
</dbReference>
<feature type="domain" description="Response regulatory" evidence="2">
    <location>
        <begin position="2"/>
        <end position="113"/>
    </location>
</feature>
<dbReference type="PROSITE" id="PS50930">
    <property type="entry name" value="HTH_LYTTR"/>
    <property type="match status" value="1"/>
</dbReference>
<dbReference type="EMBL" id="JBHLTS010000021">
    <property type="protein sequence ID" value="MFC0514785.1"/>
    <property type="molecule type" value="Genomic_DNA"/>
</dbReference>
<dbReference type="InterPro" id="IPR046947">
    <property type="entry name" value="LytR-like"/>
</dbReference>
<keyword evidence="1" id="KW-0597">Phosphoprotein</keyword>
<protein>
    <submittedName>
        <fullName evidence="4">LytR/AlgR family response regulator transcription factor</fullName>
    </submittedName>
</protein>
<dbReference type="SMART" id="SM00448">
    <property type="entry name" value="REC"/>
    <property type="match status" value="1"/>
</dbReference>
<sequence>MIAIAIDDEPIALDVVRSHAAMVPFIELRETFTNAFEALNYLQKNKTDLIFLDIKMPDISGIDFLNSINNAPMVVFTTAYSEHAVQSFELDAVDYLLKPFSLPRFLKACNKVHELYALRNKPGANDPAASIFIKDGYEQIKVKLDDILFIEAAGNYAKIFLQDNSSLSTRITITDMQLMLPAGKFIRSHRAFIVARDKVSKFDKTQISINEHIIPIGATYVNNVQGIVSSPLLVKENSQHSSPTGKNKTF</sequence>
<dbReference type="Pfam" id="PF04397">
    <property type="entry name" value="LytTR"/>
    <property type="match status" value="1"/>
</dbReference>
<gene>
    <name evidence="4" type="ORF">ACFFGT_11270</name>
</gene>
<dbReference type="Proteomes" id="UP001589828">
    <property type="component" value="Unassembled WGS sequence"/>
</dbReference>
<proteinExistence type="predicted"/>
<dbReference type="Gene3D" id="2.40.50.1020">
    <property type="entry name" value="LytTr DNA-binding domain"/>
    <property type="match status" value="1"/>
</dbReference>
<feature type="domain" description="HTH LytTR-type" evidence="3">
    <location>
        <begin position="131"/>
        <end position="230"/>
    </location>
</feature>
<dbReference type="InterPro" id="IPR001789">
    <property type="entry name" value="Sig_transdc_resp-reg_receiver"/>
</dbReference>
<dbReference type="SUPFAM" id="SSF52172">
    <property type="entry name" value="CheY-like"/>
    <property type="match status" value="1"/>
</dbReference>
<feature type="modified residue" description="4-aspartylphosphate" evidence="1">
    <location>
        <position position="53"/>
    </location>
</feature>
<dbReference type="Gene3D" id="3.40.50.2300">
    <property type="match status" value="1"/>
</dbReference>
<dbReference type="SMART" id="SM00850">
    <property type="entry name" value="LytTR"/>
    <property type="match status" value="1"/>
</dbReference>
<dbReference type="InterPro" id="IPR007492">
    <property type="entry name" value="LytTR_DNA-bd_dom"/>
</dbReference>
<dbReference type="PANTHER" id="PTHR37299">
    <property type="entry name" value="TRANSCRIPTIONAL REGULATOR-RELATED"/>
    <property type="match status" value="1"/>
</dbReference>
<dbReference type="PROSITE" id="PS50110">
    <property type="entry name" value="RESPONSE_REGULATORY"/>
    <property type="match status" value="1"/>
</dbReference>
<evidence type="ECO:0000256" key="1">
    <source>
        <dbReference type="PROSITE-ProRule" id="PRU00169"/>
    </source>
</evidence>
<comment type="caution">
    <text evidence="4">The sequence shown here is derived from an EMBL/GenBank/DDBJ whole genome shotgun (WGS) entry which is preliminary data.</text>
</comment>